<dbReference type="HOGENOM" id="CLU_002391_0_2_1"/>
<dbReference type="EMBL" id="KE721353">
    <property type="protein sequence ID" value="ERF70179.1"/>
    <property type="molecule type" value="Genomic_DNA"/>
</dbReference>
<evidence type="ECO:0008006" key="5">
    <source>
        <dbReference type="Google" id="ProtNLM"/>
    </source>
</evidence>
<dbReference type="SUPFAM" id="SSF48452">
    <property type="entry name" value="TPR-like"/>
    <property type="match status" value="3"/>
</dbReference>
<dbReference type="eggNOG" id="KOG2076">
    <property type="taxonomic scope" value="Eukaryota"/>
</dbReference>
<dbReference type="Proteomes" id="UP000019373">
    <property type="component" value="Unassembled WGS sequence"/>
</dbReference>
<dbReference type="GeneID" id="19235429"/>
<feature type="repeat" description="TPR" evidence="1">
    <location>
        <begin position="204"/>
        <end position="237"/>
    </location>
</feature>
<proteinExistence type="predicted"/>
<dbReference type="GO" id="GO:0006383">
    <property type="term" value="P:transcription by RNA polymerase III"/>
    <property type="evidence" value="ECO:0007669"/>
    <property type="project" value="InterPro"/>
</dbReference>
<feature type="compositionally biased region" description="Basic residues" evidence="2">
    <location>
        <begin position="165"/>
        <end position="193"/>
    </location>
</feature>
<dbReference type="PANTHER" id="PTHR23082:SF0">
    <property type="entry name" value="GENERAL TRANSCRIPTION FACTOR 3C POLYPEPTIDE 3"/>
    <property type="match status" value="1"/>
</dbReference>
<dbReference type="OMA" id="SSPNMKF"/>
<feature type="repeat" description="TPR" evidence="1">
    <location>
        <begin position="996"/>
        <end position="1029"/>
    </location>
</feature>
<feature type="compositionally biased region" description="Low complexity" evidence="2">
    <location>
        <begin position="74"/>
        <end position="83"/>
    </location>
</feature>
<dbReference type="PROSITE" id="PS50005">
    <property type="entry name" value="TPR"/>
    <property type="match status" value="2"/>
</dbReference>
<feature type="compositionally biased region" description="Acidic residues" evidence="2">
    <location>
        <begin position="88"/>
        <end position="115"/>
    </location>
</feature>
<dbReference type="InterPro" id="IPR011990">
    <property type="entry name" value="TPR-like_helical_dom_sf"/>
</dbReference>
<gene>
    <name evidence="3" type="ORF">EPUS_00367</name>
</gene>
<reference evidence="4" key="1">
    <citation type="journal article" date="2014" name="BMC Genomics">
        <title>Genome characteristics reveal the impact of lichenization on lichen-forming fungus Endocarpon pusillum Hedwig (Verrucariales, Ascomycota).</title>
        <authorList>
            <person name="Wang Y.-Y."/>
            <person name="Liu B."/>
            <person name="Zhang X.-Y."/>
            <person name="Zhou Q.-M."/>
            <person name="Zhang T."/>
            <person name="Li H."/>
            <person name="Yu Y.-F."/>
            <person name="Zhang X.-L."/>
            <person name="Hao X.-Y."/>
            <person name="Wang M."/>
            <person name="Wang L."/>
            <person name="Wei J.-C."/>
        </authorList>
    </citation>
    <scope>NUCLEOTIDE SEQUENCE [LARGE SCALE GENOMIC DNA]</scope>
    <source>
        <strain evidence="4">Z07020 / HMAS-L-300199</strain>
    </source>
</reference>
<keyword evidence="1" id="KW-0802">TPR repeat</keyword>
<feature type="compositionally biased region" description="Gly residues" evidence="2">
    <location>
        <begin position="154"/>
        <end position="164"/>
    </location>
</feature>
<dbReference type="SMART" id="SM00028">
    <property type="entry name" value="TPR"/>
    <property type="match status" value="7"/>
</dbReference>
<dbReference type="OrthoDB" id="9991317at2759"/>
<feature type="region of interest" description="Disordered" evidence="2">
    <location>
        <begin position="1"/>
        <end position="201"/>
    </location>
</feature>
<organism evidence="3 4">
    <name type="scientific">Endocarpon pusillum (strain Z07020 / HMAS-L-300199)</name>
    <name type="common">Lichen-forming fungus</name>
    <dbReference type="NCBI Taxonomy" id="1263415"/>
    <lineage>
        <taxon>Eukaryota</taxon>
        <taxon>Fungi</taxon>
        <taxon>Dikarya</taxon>
        <taxon>Ascomycota</taxon>
        <taxon>Pezizomycotina</taxon>
        <taxon>Eurotiomycetes</taxon>
        <taxon>Chaetothyriomycetidae</taxon>
        <taxon>Verrucariales</taxon>
        <taxon>Verrucariaceae</taxon>
        <taxon>Endocarpon</taxon>
    </lineage>
</organism>
<dbReference type="Gene3D" id="1.25.40.10">
    <property type="entry name" value="Tetratricopeptide repeat domain"/>
    <property type="match status" value="3"/>
</dbReference>
<evidence type="ECO:0000313" key="3">
    <source>
        <dbReference type="EMBL" id="ERF70179.1"/>
    </source>
</evidence>
<keyword evidence="4" id="KW-1185">Reference proteome</keyword>
<dbReference type="RefSeq" id="XP_007804214.1">
    <property type="nucleotide sequence ID" value="XM_007806023.1"/>
</dbReference>
<evidence type="ECO:0000256" key="1">
    <source>
        <dbReference type="PROSITE-ProRule" id="PRU00339"/>
    </source>
</evidence>
<accession>U1HMF9</accession>
<dbReference type="Pfam" id="PF14559">
    <property type="entry name" value="TPR_19"/>
    <property type="match status" value="1"/>
</dbReference>
<evidence type="ECO:0000256" key="2">
    <source>
        <dbReference type="SAM" id="MobiDB-lite"/>
    </source>
</evidence>
<dbReference type="PANTHER" id="PTHR23082">
    <property type="entry name" value="TRANSCRIPTION INITIATION FACTOR IIIC TFIIIC , POLYPEPTIDE 3-RELATED"/>
    <property type="match status" value="1"/>
</dbReference>
<dbReference type="GO" id="GO:0000127">
    <property type="term" value="C:transcription factor TFIIIC complex"/>
    <property type="evidence" value="ECO:0007669"/>
    <property type="project" value="TreeGrafter"/>
</dbReference>
<sequence>MDNDQDNQGDLSQYPDPEQSGLSFPWLDQYQPVAAESLSSRPRPLVQEGFIPEEDEDAPTARYGLRGHRRSGILLPEEGLLEPSAVLEDSDEDPEFVNSDVESDPDENISDEADDMAIQAGEEVDGVYSGTRSHTRGRGGRRVYGTPNRRGQRGQRGPGGQRGTGRGRGRPPGRGRGATKSRGRGGKGLRRGPRPPLEPSKEFATLQKEAIDVFIDQHDYDKALNIIQQAISINPEVYAAHALMSEIYFAKGDNERGVAALFSGAHAAPRDANVWHQVADACLLKTSLDRERALRQAAYCFARIIDIDHNDLDSRFQRAAVNRELGLLTSAMREFERILFVMPHNPSVLHQIAEICLELGEFDKAKQLYQDCISFHEAQGLDGENAFSWSDINVYVELFSMEGEYDKAIANLKILSRWLLGRAAETYWNDITGDDREWDPADEPRRVTVSQYVPGMHPSQSYGFGLPLELRVKLGIYRLKMGKDHRSEALNHFEWLEPEDFEAGAKVFEYSDLFREAGEALRDAKEYEEALRFLQPLRMSNAFSDTDFWLAIAASSYVCGKLGQARECYELAKASDEFCAEARTQLAKIYKDLGRRAEALRNAQEALEIGRRAIIRPQRRRYERREAREAREAAERELKEGHRLAIPSLQTTTARLKPIEVKDAQGRYRLSFVNTYPGRDSRLEERAAKRRKMQQMSTEEAETYRTSNVQSLFSKLQELTPAMRSGDLVARNTWLEYADDLIHDFRSNKVFYPAERHMRFEGYDMDSKRRAFRKQWAKGEDDSFEAASAELHDDGTPLPSIEASIPIEYRGILFDTWLDIFLEQALTLAKLGDDFRGHSYETITAVLDCTIWYHQPASMLKTYVCYFTCALALNDGETLCNVIARWFMKEYQFVTDAYRLFATLNMLYNGPIEKGGKDIQIKNAPFRQGACQKFLFRSVKAVDLYLPREYNQDGLDGPVPQFVRDEQRDNPEAGKAQLTSKNHETGETVLPQEIDIVLLCLYASIMYTSNSFPNALHYFYRAYALDPKNPMLLLNMTLCYIHQSFKRQNENRHLYIMQGLAFYQEYADARLEKAESHGQQAIREAEIEIEFNRARIWNMLNLTNLAVEGYRKAIDASRKNSKQPNARVSSEDAGLAMEAAYALQTAYALSGDMQMAQRITEKWLVV</sequence>
<name>U1HMF9_ENDPU</name>
<dbReference type="InterPro" id="IPR019734">
    <property type="entry name" value="TPR_rpt"/>
</dbReference>
<dbReference type="AlphaFoldDB" id="U1HMF9"/>
<dbReference type="InterPro" id="IPR039340">
    <property type="entry name" value="Tfc4/TFIIIC-102/Sfc4"/>
</dbReference>
<evidence type="ECO:0000313" key="4">
    <source>
        <dbReference type="Proteomes" id="UP000019373"/>
    </source>
</evidence>
<dbReference type="Pfam" id="PF13181">
    <property type="entry name" value="TPR_8"/>
    <property type="match status" value="1"/>
</dbReference>
<dbReference type="Pfam" id="PF13374">
    <property type="entry name" value="TPR_10"/>
    <property type="match status" value="1"/>
</dbReference>
<protein>
    <recommendedName>
        <fullName evidence="5">Transcription factor tau subunit sfc4</fullName>
    </recommendedName>
</protein>